<feature type="compositionally biased region" description="Basic and acidic residues" evidence="1">
    <location>
        <begin position="309"/>
        <end position="319"/>
    </location>
</feature>
<dbReference type="InterPro" id="IPR017279">
    <property type="entry name" value="Tol-interleuk_rcpt_adapt_Tirap"/>
</dbReference>
<dbReference type="GO" id="GO:0035663">
    <property type="term" value="F:Toll-like receptor 2 binding"/>
    <property type="evidence" value="ECO:0007669"/>
    <property type="project" value="TreeGrafter"/>
</dbReference>
<protein>
    <recommendedName>
        <fullName evidence="2">TIR domain-containing protein</fullName>
    </recommendedName>
</protein>
<dbReference type="GO" id="GO:0043123">
    <property type="term" value="P:positive regulation of canonical NF-kappaB signal transduction"/>
    <property type="evidence" value="ECO:0007669"/>
    <property type="project" value="TreeGrafter"/>
</dbReference>
<dbReference type="PANTHER" id="PTHR22662:SF0">
    <property type="entry name" value="TOLL_INTERLEUKIN-1 RECEPTOR DOMAIN-CONTAINING ADAPTER PROTEIN"/>
    <property type="match status" value="1"/>
</dbReference>
<dbReference type="InterPro" id="IPR035897">
    <property type="entry name" value="Toll_tir_struct_dom_sf"/>
</dbReference>
<feature type="non-terminal residue" evidence="3">
    <location>
        <position position="1"/>
    </location>
</feature>
<accession>A0A8B6BNW1</accession>
<feature type="compositionally biased region" description="Polar residues" evidence="1">
    <location>
        <begin position="297"/>
        <end position="308"/>
    </location>
</feature>
<feature type="domain" description="TIR" evidence="2">
    <location>
        <begin position="9"/>
        <end position="161"/>
    </location>
</feature>
<feature type="compositionally biased region" description="Polar residues" evidence="1">
    <location>
        <begin position="258"/>
        <end position="288"/>
    </location>
</feature>
<dbReference type="Gene3D" id="3.40.50.10140">
    <property type="entry name" value="Toll/interleukin-1 receptor homology (TIR) domain"/>
    <property type="match status" value="1"/>
</dbReference>
<proteinExistence type="predicted"/>
<gene>
    <name evidence="3" type="ORF">MGAL_10B057318</name>
</gene>
<dbReference type="PANTHER" id="PTHR22662">
    <property type="entry name" value="TIRAP"/>
    <property type="match status" value="1"/>
</dbReference>
<dbReference type="GO" id="GO:0032760">
    <property type="term" value="P:positive regulation of tumor necrosis factor production"/>
    <property type="evidence" value="ECO:0007669"/>
    <property type="project" value="TreeGrafter"/>
</dbReference>
<dbReference type="GO" id="GO:0035662">
    <property type="term" value="F:Toll-like receptor 4 binding"/>
    <property type="evidence" value="ECO:0007669"/>
    <property type="project" value="TreeGrafter"/>
</dbReference>
<dbReference type="GO" id="GO:0005737">
    <property type="term" value="C:cytoplasm"/>
    <property type="evidence" value="ECO:0007669"/>
    <property type="project" value="TreeGrafter"/>
</dbReference>
<dbReference type="SUPFAM" id="SSF52200">
    <property type="entry name" value="Toll/Interleukin receptor TIR domain"/>
    <property type="match status" value="1"/>
</dbReference>
<reference evidence="3" key="1">
    <citation type="submission" date="2018-11" db="EMBL/GenBank/DDBJ databases">
        <authorList>
            <person name="Alioto T."/>
            <person name="Alioto T."/>
        </authorList>
    </citation>
    <scope>NUCLEOTIDE SEQUENCE</scope>
</reference>
<dbReference type="InterPro" id="IPR000157">
    <property type="entry name" value="TIR_dom"/>
</dbReference>
<dbReference type="EMBL" id="UYJE01000414">
    <property type="protein sequence ID" value="VDH93043.1"/>
    <property type="molecule type" value="Genomic_DNA"/>
</dbReference>
<dbReference type="GO" id="GO:0005886">
    <property type="term" value="C:plasma membrane"/>
    <property type="evidence" value="ECO:0007669"/>
    <property type="project" value="TreeGrafter"/>
</dbReference>
<name>A0A8B6BNW1_MYTGA</name>
<comment type="caution">
    <text evidence="3">The sequence shown here is derived from an EMBL/GenBank/DDBJ whole genome shotgun (WGS) entry which is preliminary data.</text>
</comment>
<dbReference type="AlphaFoldDB" id="A0A8B6BNW1"/>
<dbReference type="Proteomes" id="UP000596742">
    <property type="component" value="Unassembled WGS sequence"/>
</dbReference>
<evidence type="ECO:0000259" key="2">
    <source>
        <dbReference type="PROSITE" id="PS50104"/>
    </source>
</evidence>
<dbReference type="GO" id="GO:2000343">
    <property type="term" value="P:positive regulation of chemokine (C-X-C motif) ligand 2 production"/>
    <property type="evidence" value="ECO:0007669"/>
    <property type="project" value="TreeGrafter"/>
</dbReference>
<keyword evidence="4" id="KW-1185">Reference proteome</keyword>
<evidence type="ECO:0000256" key="1">
    <source>
        <dbReference type="SAM" id="MobiDB-lite"/>
    </source>
</evidence>
<organism evidence="3 4">
    <name type="scientific">Mytilus galloprovincialis</name>
    <name type="common">Mediterranean mussel</name>
    <dbReference type="NCBI Taxonomy" id="29158"/>
    <lineage>
        <taxon>Eukaryota</taxon>
        <taxon>Metazoa</taxon>
        <taxon>Spiralia</taxon>
        <taxon>Lophotrochozoa</taxon>
        <taxon>Mollusca</taxon>
        <taxon>Bivalvia</taxon>
        <taxon>Autobranchia</taxon>
        <taxon>Pteriomorphia</taxon>
        <taxon>Mytilida</taxon>
        <taxon>Mytiloidea</taxon>
        <taxon>Mytilidae</taxon>
        <taxon>Mytilinae</taxon>
        <taxon>Mytilus</taxon>
    </lineage>
</organism>
<sequence>MADSMERTYPYRAMFLYNRPRLSSNRNSDSDYVLSHNFVKFAVEKMEMWGFYNSYYHDRNATPGSNIFDELFETVDASRFIVVLCTRGFLIDAWGKYTSHATFAKLLNQNDSKRFIAIHIDLQDQQIPESFNTMIGISFSANWQNEYEEWDKFKNLLVKVNQPVPATVVPLIPADLTNRGNNQHFQATCVGIQAISGIETDGEHNESSDINRTIQSVNGNTTNINGVGLTSANNPPSTVISTTGNNMEENISLTQKAKAVPSTSTTMQTPGIKAQSVQSKTTTMQTPGNREPPESAPTPNNSQNSSESNFKEIVGRDTSDDLFSSLNTNDVELDNSGQSFSNSPDNQ</sequence>
<dbReference type="PROSITE" id="PS50104">
    <property type="entry name" value="TIR"/>
    <property type="match status" value="1"/>
</dbReference>
<dbReference type="GO" id="GO:0034142">
    <property type="term" value="P:toll-like receptor 4 signaling pathway"/>
    <property type="evidence" value="ECO:0007669"/>
    <property type="project" value="TreeGrafter"/>
</dbReference>
<feature type="compositionally biased region" description="Polar residues" evidence="1">
    <location>
        <begin position="321"/>
        <end position="347"/>
    </location>
</feature>
<feature type="region of interest" description="Disordered" evidence="1">
    <location>
        <begin position="258"/>
        <end position="347"/>
    </location>
</feature>
<evidence type="ECO:0000313" key="3">
    <source>
        <dbReference type="EMBL" id="VDH93043.1"/>
    </source>
</evidence>
<evidence type="ECO:0000313" key="4">
    <source>
        <dbReference type="Proteomes" id="UP000596742"/>
    </source>
</evidence>
<dbReference type="OrthoDB" id="6156515at2759"/>
<dbReference type="Pfam" id="PF13676">
    <property type="entry name" value="TIR_2"/>
    <property type="match status" value="1"/>
</dbReference>